<protein>
    <submittedName>
        <fullName evidence="1">Uncharacterized protein</fullName>
    </submittedName>
</protein>
<sequence>MDEIVSRRRRHGCPGGQLPVQTCSNSHVATQNQVTTSGLTCSDWADRDLASTMSQTAEQRAPSIPTLPGGLCSCNMTCSFERRNVPACIAYLLN</sequence>
<dbReference type="EMBL" id="CM055759">
    <property type="protein sequence ID" value="KAJ7987515.1"/>
    <property type="molecule type" value="Genomic_DNA"/>
</dbReference>
<reference evidence="1" key="1">
    <citation type="submission" date="2021-05" db="EMBL/GenBank/DDBJ databases">
        <authorList>
            <person name="Pan Q."/>
            <person name="Jouanno E."/>
            <person name="Zahm M."/>
            <person name="Klopp C."/>
            <person name="Cabau C."/>
            <person name="Louis A."/>
            <person name="Berthelot C."/>
            <person name="Parey E."/>
            <person name="Roest Crollius H."/>
            <person name="Montfort J."/>
            <person name="Robinson-Rechavi M."/>
            <person name="Bouchez O."/>
            <person name="Lampietro C."/>
            <person name="Lopez Roques C."/>
            <person name="Donnadieu C."/>
            <person name="Postlethwait J."/>
            <person name="Bobe J."/>
            <person name="Dillon D."/>
            <person name="Chandos A."/>
            <person name="von Hippel F."/>
            <person name="Guiguen Y."/>
        </authorList>
    </citation>
    <scope>NUCLEOTIDE SEQUENCE</scope>
    <source>
        <strain evidence="1">YG-Jan2019</strain>
    </source>
</reference>
<dbReference type="Proteomes" id="UP001157502">
    <property type="component" value="Chromosome 32"/>
</dbReference>
<evidence type="ECO:0000313" key="1">
    <source>
        <dbReference type="EMBL" id="KAJ7987515.1"/>
    </source>
</evidence>
<organism evidence="1 2">
    <name type="scientific">Dallia pectoralis</name>
    <name type="common">Alaska blackfish</name>
    <dbReference type="NCBI Taxonomy" id="75939"/>
    <lineage>
        <taxon>Eukaryota</taxon>
        <taxon>Metazoa</taxon>
        <taxon>Chordata</taxon>
        <taxon>Craniata</taxon>
        <taxon>Vertebrata</taxon>
        <taxon>Euteleostomi</taxon>
        <taxon>Actinopterygii</taxon>
        <taxon>Neopterygii</taxon>
        <taxon>Teleostei</taxon>
        <taxon>Protacanthopterygii</taxon>
        <taxon>Esociformes</taxon>
        <taxon>Umbridae</taxon>
        <taxon>Dallia</taxon>
    </lineage>
</organism>
<accession>A0ACC2F8B8</accession>
<keyword evidence="2" id="KW-1185">Reference proteome</keyword>
<gene>
    <name evidence="1" type="ORF">DPEC_G00327300</name>
</gene>
<proteinExistence type="predicted"/>
<evidence type="ECO:0000313" key="2">
    <source>
        <dbReference type="Proteomes" id="UP001157502"/>
    </source>
</evidence>
<comment type="caution">
    <text evidence="1">The sequence shown here is derived from an EMBL/GenBank/DDBJ whole genome shotgun (WGS) entry which is preliminary data.</text>
</comment>
<name>A0ACC2F8B8_DALPE</name>